<organism evidence="1">
    <name type="scientific">Arundo donax</name>
    <name type="common">Giant reed</name>
    <name type="synonym">Donax arundinaceus</name>
    <dbReference type="NCBI Taxonomy" id="35708"/>
    <lineage>
        <taxon>Eukaryota</taxon>
        <taxon>Viridiplantae</taxon>
        <taxon>Streptophyta</taxon>
        <taxon>Embryophyta</taxon>
        <taxon>Tracheophyta</taxon>
        <taxon>Spermatophyta</taxon>
        <taxon>Magnoliopsida</taxon>
        <taxon>Liliopsida</taxon>
        <taxon>Poales</taxon>
        <taxon>Poaceae</taxon>
        <taxon>PACMAD clade</taxon>
        <taxon>Arundinoideae</taxon>
        <taxon>Arundineae</taxon>
        <taxon>Arundo</taxon>
    </lineage>
</organism>
<evidence type="ECO:0000313" key="1">
    <source>
        <dbReference type="EMBL" id="JAD95021.1"/>
    </source>
</evidence>
<sequence length="17" mass="2041">MVFTFVISWLFHFNVPG</sequence>
<protein>
    <submittedName>
        <fullName evidence="1">Uncharacterized protein</fullName>
    </submittedName>
</protein>
<reference evidence="1" key="1">
    <citation type="submission" date="2014-09" db="EMBL/GenBank/DDBJ databases">
        <authorList>
            <person name="Magalhaes I.L.F."/>
            <person name="Oliveira U."/>
            <person name="Santos F.R."/>
            <person name="Vidigal T.H.D.A."/>
            <person name="Brescovit A.D."/>
            <person name="Santos A.J."/>
        </authorList>
    </citation>
    <scope>NUCLEOTIDE SEQUENCE</scope>
    <source>
        <tissue evidence="1">Shoot tissue taken approximately 20 cm above the soil surface</tissue>
    </source>
</reference>
<dbReference type="EMBL" id="GBRH01202874">
    <property type="protein sequence ID" value="JAD95021.1"/>
    <property type="molecule type" value="Transcribed_RNA"/>
</dbReference>
<reference evidence="1" key="2">
    <citation type="journal article" date="2015" name="Data Brief">
        <title>Shoot transcriptome of the giant reed, Arundo donax.</title>
        <authorList>
            <person name="Barrero R.A."/>
            <person name="Guerrero F.D."/>
            <person name="Moolhuijzen P."/>
            <person name="Goolsby J.A."/>
            <person name="Tidwell J."/>
            <person name="Bellgard S.E."/>
            <person name="Bellgard M.I."/>
        </authorList>
    </citation>
    <scope>NUCLEOTIDE SEQUENCE</scope>
    <source>
        <tissue evidence="1">Shoot tissue taken approximately 20 cm above the soil surface</tissue>
    </source>
</reference>
<accession>A0A0A9E4N4</accession>
<dbReference type="AlphaFoldDB" id="A0A0A9E4N4"/>
<name>A0A0A9E4N4_ARUDO</name>
<proteinExistence type="predicted"/>